<keyword evidence="2" id="KW-1185">Reference proteome</keyword>
<organism evidence="1 2">
    <name type="scientific">Macrosiphum euphorbiae</name>
    <name type="common">potato aphid</name>
    <dbReference type="NCBI Taxonomy" id="13131"/>
    <lineage>
        <taxon>Eukaryota</taxon>
        <taxon>Metazoa</taxon>
        <taxon>Ecdysozoa</taxon>
        <taxon>Arthropoda</taxon>
        <taxon>Hexapoda</taxon>
        <taxon>Insecta</taxon>
        <taxon>Pterygota</taxon>
        <taxon>Neoptera</taxon>
        <taxon>Paraneoptera</taxon>
        <taxon>Hemiptera</taxon>
        <taxon>Sternorrhyncha</taxon>
        <taxon>Aphidomorpha</taxon>
        <taxon>Aphidoidea</taxon>
        <taxon>Aphididae</taxon>
        <taxon>Macrosiphini</taxon>
        <taxon>Macrosiphum</taxon>
    </lineage>
</organism>
<reference evidence="1 2" key="1">
    <citation type="submission" date="2023-01" db="EMBL/GenBank/DDBJ databases">
        <authorList>
            <person name="Whitehead M."/>
        </authorList>
    </citation>
    <scope>NUCLEOTIDE SEQUENCE [LARGE SCALE GENOMIC DNA]</scope>
</reference>
<sequence>MDLVEANIRVSGNAEGQLTTRFFSMPNIDVMTPSLEIQAPHDTAVVQTEFETLTEPYVAMPAVVNAGQQDKVVITENTVKPRRRSL</sequence>
<dbReference type="EMBL" id="CARXXK010000005">
    <property type="protein sequence ID" value="CAI6368269.1"/>
    <property type="molecule type" value="Genomic_DNA"/>
</dbReference>
<accession>A0AAV0XI31</accession>
<name>A0AAV0XI31_9HEMI</name>
<gene>
    <name evidence="1" type="ORF">MEUPH1_LOCUS22648</name>
</gene>
<evidence type="ECO:0000313" key="1">
    <source>
        <dbReference type="EMBL" id="CAI6368269.1"/>
    </source>
</evidence>
<proteinExistence type="predicted"/>
<dbReference type="AlphaFoldDB" id="A0AAV0XI31"/>
<evidence type="ECO:0000313" key="2">
    <source>
        <dbReference type="Proteomes" id="UP001160148"/>
    </source>
</evidence>
<comment type="caution">
    <text evidence="1">The sequence shown here is derived from an EMBL/GenBank/DDBJ whole genome shotgun (WGS) entry which is preliminary data.</text>
</comment>
<protein>
    <submittedName>
        <fullName evidence="1">Uncharacterized protein</fullName>
    </submittedName>
</protein>
<dbReference type="Proteomes" id="UP001160148">
    <property type="component" value="Unassembled WGS sequence"/>
</dbReference>